<dbReference type="GO" id="GO:0003700">
    <property type="term" value="F:DNA-binding transcription factor activity"/>
    <property type="evidence" value="ECO:0007669"/>
    <property type="project" value="InterPro"/>
</dbReference>
<reference evidence="9 10" key="1">
    <citation type="journal article" date="2018" name="Proc. Natl. Acad. Sci. U.S.A.">
        <title>Draft genome sequence of Camellia sinensis var. sinensis provides insights into the evolution of the tea genome and tea quality.</title>
        <authorList>
            <person name="Wei C."/>
            <person name="Yang H."/>
            <person name="Wang S."/>
            <person name="Zhao J."/>
            <person name="Liu C."/>
            <person name="Gao L."/>
            <person name="Xia E."/>
            <person name="Lu Y."/>
            <person name="Tai Y."/>
            <person name="She G."/>
            <person name="Sun J."/>
            <person name="Cao H."/>
            <person name="Tong W."/>
            <person name="Gao Q."/>
            <person name="Li Y."/>
            <person name="Deng W."/>
            <person name="Jiang X."/>
            <person name="Wang W."/>
            <person name="Chen Q."/>
            <person name="Zhang S."/>
            <person name="Li H."/>
            <person name="Wu J."/>
            <person name="Wang P."/>
            <person name="Li P."/>
            <person name="Shi C."/>
            <person name="Zheng F."/>
            <person name="Jian J."/>
            <person name="Huang B."/>
            <person name="Shan D."/>
            <person name="Shi M."/>
            <person name="Fang C."/>
            <person name="Yue Y."/>
            <person name="Li F."/>
            <person name="Li D."/>
            <person name="Wei S."/>
            <person name="Han B."/>
            <person name="Jiang C."/>
            <person name="Yin Y."/>
            <person name="Xia T."/>
            <person name="Zhang Z."/>
            <person name="Bennetzen J.L."/>
            <person name="Zhao S."/>
            <person name="Wan X."/>
        </authorList>
    </citation>
    <scope>NUCLEOTIDE SEQUENCE [LARGE SCALE GENOMIC DNA]</scope>
    <source>
        <strain evidence="10">cv. Shuchazao</strain>
        <tissue evidence="9">Leaf</tissue>
    </source>
</reference>
<dbReference type="SUPFAM" id="SSF118290">
    <property type="entry name" value="WRKY DNA-binding domain"/>
    <property type="match status" value="1"/>
</dbReference>
<dbReference type="InterPro" id="IPR036576">
    <property type="entry name" value="WRKY_dom_sf"/>
</dbReference>
<proteinExistence type="inferred from homology"/>
<evidence type="ECO:0000256" key="2">
    <source>
        <dbReference type="ARBA" id="ARBA00023015"/>
    </source>
</evidence>
<name>A0A4S4E4U9_CAMSN</name>
<keyword evidence="5" id="KW-0539">Nucleus</keyword>
<evidence type="ECO:0000256" key="3">
    <source>
        <dbReference type="ARBA" id="ARBA00023125"/>
    </source>
</evidence>
<sequence>MSSLPVQISNPLLDNHFSMSEYFTGIADWDSQAVSRSCTNAFSTSTFMNNNPQTYLAPMTIQQDHDFLLNTFPDLFETPTVLDELDQLFYPMFNPLAQQTILSSSSSSVSFSKGETEQEKEAFTRSPRVVAAATTAHHEVKYKRRKNQHKRVVLQVTEGVSSDTWAWRKYGQKPIKGSPYPRSYYRCSSSKGCLARKHVEQSLSDPEMFVITYTAEHCHDHPTRRNSLAGTTRHKFSTSTPKISSTTAAANHNTPSPPSPSLALATMEEELSRQRILKKENREEEEEEEEEDEHNGLDIYDMILNDDFLMGFDEPDRLTFGLQEAYNGNL</sequence>
<comment type="similarity">
    <text evidence="6">Belongs to the WRKY group II-e family.</text>
</comment>
<protein>
    <recommendedName>
        <fullName evidence="8">WRKY domain-containing protein</fullName>
    </recommendedName>
</protein>
<dbReference type="STRING" id="542762.A0A4S4E4U9"/>
<gene>
    <name evidence="9" type="ORF">TEA_024343</name>
</gene>
<dbReference type="Pfam" id="PF03106">
    <property type="entry name" value="WRKY"/>
    <property type="match status" value="1"/>
</dbReference>
<feature type="compositionally biased region" description="Acidic residues" evidence="7">
    <location>
        <begin position="283"/>
        <end position="293"/>
    </location>
</feature>
<evidence type="ECO:0000256" key="6">
    <source>
        <dbReference type="ARBA" id="ARBA00060761"/>
    </source>
</evidence>
<evidence type="ECO:0000256" key="7">
    <source>
        <dbReference type="SAM" id="MobiDB-lite"/>
    </source>
</evidence>
<accession>A0A4S4E4U9</accession>
<keyword evidence="2" id="KW-0805">Transcription regulation</keyword>
<evidence type="ECO:0000256" key="1">
    <source>
        <dbReference type="ARBA" id="ARBA00004123"/>
    </source>
</evidence>
<dbReference type="InterPro" id="IPR003657">
    <property type="entry name" value="WRKY_dom"/>
</dbReference>
<comment type="subcellular location">
    <subcellularLocation>
        <location evidence="1">Nucleus</location>
    </subcellularLocation>
</comment>
<dbReference type="SMART" id="SM00774">
    <property type="entry name" value="WRKY"/>
    <property type="match status" value="1"/>
</dbReference>
<feature type="compositionally biased region" description="Polar residues" evidence="7">
    <location>
        <begin position="237"/>
        <end position="254"/>
    </location>
</feature>
<evidence type="ECO:0000313" key="10">
    <source>
        <dbReference type="Proteomes" id="UP000306102"/>
    </source>
</evidence>
<evidence type="ECO:0000256" key="4">
    <source>
        <dbReference type="ARBA" id="ARBA00023163"/>
    </source>
</evidence>
<keyword evidence="3" id="KW-0238">DNA-binding</keyword>
<dbReference type="GO" id="GO:0005634">
    <property type="term" value="C:nucleus"/>
    <property type="evidence" value="ECO:0007669"/>
    <property type="project" value="UniProtKB-SubCell"/>
</dbReference>
<dbReference type="AlphaFoldDB" id="A0A4S4E4U9"/>
<comment type="caution">
    <text evidence="9">The sequence shown here is derived from an EMBL/GenBank/DDBJ whole genome shotgun (WGS) entry which is preliminary data.</text>
</comment>
<dbReference type="PROSITE" id="PS50811">
    <property type="entry name" value="WRKY"/>
    <property type="match status" value="1"/>
</dbReference>
<dbReference type="Gene3D" id="2.20.25.80">
    <property type="entry name" value="WRKY domain"/>
    <property type="match status" value="1"/>
</dbReference>
<dbReference type="PANTHER" id="PTHR32096:SF61">
    <property type="entry name" value="WRKY TRANSCRIPTION FACTOR 22"/>
    <property type="match status" value="1"/>
</dbReference>
<feature type="region of interest" description="Disordered" evidence="7">
    <location>
        <begin position="278"/>
        <end position="298"/>
    </location>
</feature>
<dbReference type="FunFam" id="2.20.25.80:FF:000007">
    <property type="entry name" value="WRKY transcription factor 22"/>
    <property type="match status" value="1"/>
</dbReference>
<keyword evidence="10" id="KW-1185">Reference proteome</keyword>
<evidence type="ECO:0000313" key="9">
    <source>
        <dbReference type="EMBL" id="THG10980.1"/>
    </source>
</evidence>
<dbReference type="Proteomes" id="UP000306102">
    <property type="component" value="Unassembled WGS sequence"/>
</dbReference>
<dbReference type="GO" id="GO:0000976">
    <property type="term" value="F:transcription cis-regulatory region binding"/>
    <property type="evidence" value="ECO:0007669"/>
    <property type="project" value="TreeGrafter"/>
</dbReference>
<dbReference type="InterPro" id="IPR044810">
    <property type="entry name" value="WRKY_plant"/>
</dbReference>
<evidence type="ECO:0000259" key="8">
    <source>
        <dbReference type="PROSITE" id="PS50811"/>
    </source>
</evidence>
<keyword evidence="4" id="KW-0804">Transcription</keyword>
<dbReference type="PANTHER" id="PTHR32096">
    <property type="entry name" value="WRKY TRANSCRIPTION FACTOR 30-RELATED-RELATED"/>
    <property type="match status" value="1"/>
</dbReference>
<dbReference type="EMBL" id="SDRB02007560">
    <property type="protein sequence ID" value="THG10980.1"/>
    <property type="molecule type" value="Genomic_DNA"/>
</dbReference>
<evidence type="ECO:0000256" key="5">
    <source>
        <dbReference type="ARBA" id="ARBA00023242"/>
    </source>
</evidence>
<feature type="domain" description="WRKY" evidence="8">
    <location>
        <begin position="156"/>
        <end position="222"/>
    </location>
</feature>
<organism evidence="9 10">
    <name type="scientific">Camellia sinensis var. sinensis</name>
    <name type="common">China tea</name>
    <dbReference type="NCBI Taxonomy" id="542762"/>
    <lineage>
        <taxon>Eukaryota</taxon>
        <taxon>Viridiplantae</taxon>
        <taxon>Streptophyta</taxon>
        <taxon>Embryophyta</taxon>
        <taxon>Tracheophyta</taxon>
        <taxon>Spermatophyta</taxon>
        <taxon>Magnoliopsida</taxon>
        <taxon>eudicotyledons</taxon>
        <taxon>Gunneridae</taxon>
        <taxon>Pentapetalae</taxon>
        <taxon>asterids</taxon>
        <taxon>Ericales</taxon>
        <taxon>Theaceae</taxon>
        <taxon>Camellia</taxon>
    </lineage>
</organism>
<feature type="region of interest" description="Disordered" evidence="7">
    <location>
        <begin position="221"/>
        <end position="262"/>
    </location>
</feature>